<evidence type="ECO:0000313" key="2">
    <source>
        <dbReference type="EMBL" id="GAB0138456.1"/>
    </source>
</evidence>
<organism evidence="2 3">
    <name type="scientific">Epichloe bromicola</name>
    <dbReference type="NCBI Taxonomy" id="79588"/>
    <lineage>
        <taxon>Eukaryota</taxon>
        <taxon>Fungi</taxon>
        <taxon>Dikarya</taxon>
        <taxon>Ascomycota</taxon>
        <taxon>Pezizomycotina</taxon>
        <taxon>Sordariomycetes</taxon>
        <taxon>Hypocreomycetidae</taxon>
        <taxon>Hypocreales</taxon>
        <taxon>Clavicipitaceae</taxon>
        <taxon>Epichloe</taxon>
    </lineage>
</organism>
<sequence length="161" mass="18596">MRKSFRERMHWFLKHFRSHRGKTTAEPECPSRSEANHVVEEDQLRGSHSPAAIAHTPPAPGQQPRRAGSNVDEGNLGTETETGHDTTTDAVRPMPPREPQQKHETVDYTTHERAPAVVETVKPRVHTVYEIKRTRSIHFHEHFFHVQPIVEKWESDIKAYD</sequence>
<protein>
    <submittedName>
        <fullName evidence="2">Uncharacterized protein</fullName>
    </submittedName>
</protein>
<feature type="region of interest" description="Disordered" evidence="1">
    <location>
        <begin position="19"/>
        <end position="111"/>
    </location>
</feature>
<gene>
    <name evidence="2" type="primary">g6691</name>
    <name evidence="2" type="ORF">EsDP_00006691</name>
</gene>
<dbReference type="Proteomes" id="UP001562357">
    <property type="component" value="Unassembled WGS sequence"/>
</dbReference>
<feature type="compositionally biased region" description="Basic and acidic residues" evidence="1">
    <location>
        <begin position="99"/>
        <end position="111"/>
    </location>
</feature>
<accession>A0ABQ0CYE2</accession>
<feature type="compositionally biased region" description="Basic and acidic residues" evidence="1">
    <location>
        <begin position="23"/>
        <end position="45"/>
    </location>
</feature>
<proteinExistence type="predicted"/>
<keyword evidence="3" id="KW-1185">Reference proteome</keyword>
<reference evidence="3" key="1">
    <citation type="submission" date="2024-06" db="EMBL/GenBank/DDBJ databases">
        <title>Draft Genome Sequences of Epichloe bromicola Strains Isolated from Elymus ciliaris.</title>
        <authorList>
            <consortium name="Epichloe bromicola genome sequencing consortium"/>
            <person name="Miura A."/>
            <person name="Imano S."/>
            <person name="Ashida A."/>
            <person name="Sato I."/>
            <person name="Chiba S."/>
            <person name="Tanaka A."/>
            <person name="Camagna M."/>
            <person name="Takemoto D."/>
        </authorList>
    </citation>
    <scope>NUCLEOTIDE SEQUENCE [LARGE SCALE GENOMIC DNA]</scope>
    <source>
        <strain evidence="3">DP</strain>
    </source>
</reference>
<evidence type="ECO:0000256" key="1">
    <source>
        <dbReference type="SAM" id="MobiDB-lite"/>
    </source>
</evidence>
<evidence type="ECO:0000313" key="3">
    <source>
        <dbReference type="Proteomes" id="UP001562357"/>
    </source>
</evidence>
<name>A0ABQ0CYE2_9HYPO</name>
<comment type="caution">
    <text evidence="2">The sequence shown here is derived from an EMBL/GenBank/DDBJ whole genome shotgun (WGS) entry which is preliminary data.</text>
</comment>
<dbReference type="EMBL" id="BAAFGZ010000419">
    <property type="protein sequence ID" value="GAB0138456.1"/>
    <property type="molecule type" value="Genomic_DNA"/>
</dbReference>